<protein>
    <submittedName>
        <fullName evidence="1">Uncharacterized protein</fullName>
    </submittedName>
</protein>
<sequence length="121" mass="13929">MKIYLKYREIATLYTDLISERDATSIITELEVISSPIRKKCSSVIYVNPEAMNPEKVDASQAITFALLPCKFELVDLSNKRSLHGDGYFLILNKNMTQIENFQSFRLLNFSEHYTLLSKSI</sequence>
<accession>N1W6D6</accession>
<evidence type="ECO:0000313" key="2">
    <source>
        <dbReference type="Proteomes" id="UP000012227"/>
    </source>
</evidence>
<dbReference type="AlphaFoldDB" id="N1W6D6"/>
<proteinExistence type="predicted"/>
<dbReference type="STRING" id="1218591.LEP1GSC199_1110"/>
<dbReference type="Proteomes" id="UP000012227">
    <property type="component" value="Unassembled WGS sequence"/>
</dbReference>
<gene>
    <name evidence="1" type="ORF">LEP1GSC199_1110</name>
</gene>
<comment type="caution">
    <text evidence="1">The sequence shown here is derived from an EMBL/GenBank/DDBJ whole genome shotgun (WGS) entry which is preliminary data.</text>
</comment>
<name>N1W6D6_9LEPT</name>
<organism evidence="1 2">
    <name type="scientific">Leptospira vanthielii serovar Holland str. Waz Holland = ATCC 700522</name>
    <dbReference type="NCBI Taxonomy" id="1218591"/>
    <lineage>
        <taxon>Bacteria</taxon>
        <taxon>Pseudomonadati</taxon>
        <taxon>Spirochaetota</taxon>
        <taxon>Spirochaetia</taxon>
        <taxon>Leptospirales</taxon>
        <taxon>Leptospiraceae</taxon>
        <taxon>Leptospira</taxon>
    </lineage>
</organism>
<dbReference type="EMBL" id="AOGY02000031">
    <property type="protein sequence ID" value="EMY70528.1"/>
    <property type="molecule type" value="Genomic_DNA"/>
</dbReference>
<reference evidence="1 2" key="1">
    <citation type="submission" date="2013-03" db="EMBL/GenBank/DDBJ databases">
        <authorList>
            <person name="Harkins D.M."/>
            <person name="Durkin A.S."/>
            <person name="Brinkac L.M."/>
            <person name="Haft D.H."/>
            <person name="Selengut J.D."/>
            <person name="Sanka R."/>
            <person name="DePew J."/>
            <person name="Purushe J."/>
            <person name="Galloway R.L."/>
            <person name="Vinetz J.M."/>
            <person name="Sutton G.G."/>
            <person name="Nierman W.C."/>
            <person name="Fouts D.E."/>
        </authorList>
    </citation>
    <scope>NUCLEOTIDE SEQUENCE [LARGE SCALE GENOMIC DNA]</scope>
    <source>
        <strain evidence="1 2">Waz Holland</strain>
    </source>
</reference>
<evidence type="ECO:0000313" key="1">
    <source>
        <dbReference type="EMBL" id="EMY70528.1"/>
    </source>
</evidence>